<dbReference type="GO" id="GO:0008270">
    <property type="term" value="F:zinc ion binding"/>
    <property type="evidence" value="ECO:0007669"/>
    <property type="project" value="UniProtKB-KW"/>
</dbReference>
<protein>
    <recommendedName>
        <fullName evidence="5">MYND-type domain-containing protein</fullName>
    </recommendedName>
</protein>
<reference evidence="6" key="1">
    <citation type="submission" date="2023-03" db="EMBL/GenBank/DDBJ databases">
        <title>Massive genome expansion in bonnet fungi (Mycena s.s.) driven by repeated elements and novel gene families across ecological guilds.</title>
        <authorList>
            <consortium name="Lawrence Berkeley National Laboratory"/>
            <person name="Harder C.B."/>
            <person name="Miyauchi S."/>
            <person name="Viragh M."/>
            <person name="Kuo A."/>
            <person name="Thoen E."/>
            <person name="Andreopoulos B."/>
            <person name="Lu D."/>
            <person name="Skrede I."/>
            <person name="Drula E."/>
            <person name="Henrissat B."/>
            <person name="Morin E."/>
            <person name="Kohler A."/>
            <person name="Barry K."/>
            <person name="LaButti K."/>
            <person name="Morin E."/>
            <person name="Salamov A."/>
            <person name="Lipzen A."/>
            <person name="Mereny Z."/>
            <person name="Hegedus B."/>
            <person name="Baldrian P."/>
            <person name="Stursova M."/>
            <person name="Weitz H."/>
            <person name="Taylor A."/>
            <person name="Grigoriev I.V."/>
            <person name="Nagy L.G."/>
            <person name="Martin F."/>
            <person name="Kauserud H."/>
        </authorList>
    </citation>
    <scope>NUCLEOTIDE SEQUENCE</scope>
    <source>
        <strain evidence="6">CBHHK182m</strain>
    </source>
</reference>
<dbReference type="Proteomes" id="UP001215598">
    <property type="component" value="Unassembled WGS sequence"/>
</dbReference>
<evidence type="ECO:0000256" key="4">
    <source>
        <dbReference type="PROSITE-ProRule" id="PRU00134"/>
    </source>
</evidence>
<dbReference type="EMBL" id="JARKIB010000108">
    <property type="protein sequence ID" value="KAJ7739166.1"/>
    <property type="molecule type" value="Genomic_DNA"/>
</dbReference>
<evidence type="ECO:0000313" key="7">
    <source>
        <dbReference type="Proteomes" id="UP001215598"/>
    </source>
</evidence>
<evidence type="ECO:0000313" key="6">
    <source>
        <dbReference type="EMBL" id="KAJ7739166.1"/>
    </source>
</evidence>
<keyword evidence="1" id="KW-0479">Metal-binding</keyword>
<evidence type="ECO:0000256" key="2">
    <source>
        <dbReference type="ARBA" id="ARBA00022771"/>
    </source>
</evidence>
<feature type="domain" description="MYND-type" evidence="5">
    <location>
        <begin position="423"/>
        <end position="465"/>
    </location>
</feature>
<dbReference type="Gene3D" id="6.10.140.2220">
    <property type="match status" value="1"/>
</dbReference>
<sequence>MHPALRLSVLDALPYTLKRTALAAARGSEEDLCEIHQRLIADTQFNDDGEKFRLFLPIFYANLDRAKIPIGDGRDDPSIFTAGPVHSAMISLHHICTMTLFIPLPSDIFSDLWPKLWKWVEFLDAYRFTDDKTGPDGIAFVKFVSMFLPDKIARGILTSTPGVRCMIAKSWMLLFKTSSSSPVVGYGFDALTMILHSPAVVASRADAEEFIEGAGGGLEDLASLVVGYVDRIAQENFGLDGEIFNFIHNVETALGPQASNGMMLGPLYTALGAADIVRSLIQMIDSLMRKNASAYATHIPPLIAKAVHFLLMLFVTSGPHLIPDALRAGLLYVVISCSRVNQCTRDLTTLVEEVLTSSLVSYATLSVLEDSLGTVQEISKSPKFLSSTVFKHWKTFIELSDERLAFLREFNEGEQKRRKVCDNVQCGKIGDRSLFKRCSSCKSYYYCSPKCQKTDWLAGEHRNFCQSYPSFRLSELQPIPVRERTFMRALLNHEYRKIAIDMYTNQVAFMAQSPSSPFFTLFQFDRGRVQIEVQPLTISRLRVLWSDRADQRLGGLRNDLLRAARSAHRVDVHVLAMTEGLKERFFLVPLRLQTSFVYDTLARISKQPGVHKMQFEDLAQTISRELGVDDEQHLGIH</sequence>
<organism evidence="6 7">
    <name type="scientific">Mycena metata</name>
    <dbReference type="NCBI Taxonomy" id="1033252"/>
    <lineage>
        <taxon>Eukaryota</taxon>
        <taxon>Fungi</taxon>
        <taxon>Dikarya</taxon>
        <taxon>Basidiomycota</taxon>
        <taxon>Agaricomycotina</taxon>
        <taxon>Agaricomycetes</taxon>
        <taxon>Agaricomycetidae</taxon>
        <taxon>Agaricales</taxon>
        <taxon>Marasmiineae</taxon>
        <taxon>Mycenaceae</taxon>
        <taxon>Mycena</taxon>
    </lineage>
</organism>
<comment type="caution">
    <text evidence="6">The sequence shown here is derived from an EMBL/GenBank/DDBJ whole genome shotgun (WGS) entry which is preliminary data.</text>
</comment>
<keyword evidence="2 4" id="KW-0863">Zinc-finger</keyword>
<dbReference type="Pfam" id="PF01753">
    <property type="entry name" value="zf-MYND"/>
    <property type="match status" value="1"/>
</dbReference>
<gene>
    <name evidence="6" type="ORF">B0H16DRAFT_1569076</name>
</gene>
<dbReference type="PROSITE" id="PS50865">
    <property type="entry name" value="ZF_MYND_2"/>
    <property type="match status" value="1"/>
</dbReference>
<keyword evidence="3" id="KW-0862">Zinc</keyword>
<evidence type="ECO:0000259" key="5">
    <source>
        <dbReference type="PROSITE" id="PS50865"/>
    </source>
</evidence>
<evidence type="ECO:0000256" key="1">
    <source>
        <dbReference type="ARBA" id="ARBA00022723"/>
    </source>
</evidence>
<dbReference type="InterPro" id="IPR002893">
    <property type="entry name" value="Znf_MYND"/>
</dbReference>
<proteinExistence type="predicted"/>
<dbReference type="AlphaFoldDB" id="A0AAD7IB73"/>
<evidence type="ECO:0000256" key="3">
    <source>
        <dbReference type="ARBA" id="ARBA00022833"/>
    </source>
</evidence>
<accession>A0AAD7IB73</accession>
<dbReference type="SUPFAM" id="SSF144232">
    <property type="entry name" value="HIT/MYND zinc finger-like"/>
    <property type="match status" value="1"/>
</dbReference>
<name>A0AAD7IB73_9AGAR</name>
<keyword evidence="7" id="KW-1185">Reference proteome</keyword>